<dbReference type="PROSITE" id="PS51257">
    <property type="entry name" value="PROKAR_LIPOPROTEIN"/>
    <property type="match status" value="1"/>
</dbReference>
<dbReference type="EMBL" id="QAOQ01000005">
    <property type="protein sequence ID" value="PTQ95779.1"/>
    <property type="molecule type" value="Genomic_DNA"/>
</dbReference>
<reference evidence="1 2" key="1">
    <citation type="submission" date="2018-04" db="EMBL/GenBank/DDBJ databases">
        <title>Genomic Encyclopedia of Archaeal and Bacterial Type Strains, Phase II (KMG-II): from individual species to whole genera.</title>
        <authorList>
            <person name="Goeker M."/>
        </authorList>
    </citation>
    <scope>NUCLEOTIDE SEQUENCE [LARGE SCALE GENOMIC DNA]</scope>
    <source>
        <strain evidence="1 2">DSM 26809</strain>
    </source>
</reference>
<accession>A0A2T5J8Q5</accession>
<keyword evidence="2" id="KW-1185">Reference proteome</keyword>
<protein>
    <recommendedName>
        <fullName evidence="3">Lipoprotein</fullName>
    </recommendedName>
</protein>
<proteinExistence type="predicted"/>
<evidence type="ECO:0008006" key="3">
    <source>
        <dbReference type="Google" id="ProtNLM"/>
    </source>
</evidence>
<comment type="caution">
    <text evidence="1">The sequence shown here is derived from an EMBL/GenBank/DDBJ whole genome shotgun (WGS) entry which is preliminary data.</text>
</comment>
<name>A0A2T5J8Q5_9SPHI</name>
<evidence type="ECO:0000313" key="1">
    <source>
        <dbReference type="EMBL" id="PTQ95779.1"/>
    </source>
</evidence>
<organism evidence="1 2">
    <name type="scientific">Mucilaginibacter yixingensis</name>
    <dbReference type="NCBI Taxonomy" id="1295612"/>
    <lineage>
        <taxon>Bacteria</taxon>
        <taxon>Pseudomonadati</taxon>
        <taxon>Bacteroidota</taxon>
        <taxon>Sphingobacteriia</taxon>
        <taxon>Sphingobacteriales</taxon>
        <taxon>Sphingobacteriaceae</taxon>
        <taxon>Mucilaginibacter</taxon>
    </lineage>
</organism>
<evidence type="ECO:0000313" key="2">
    <source>
        <dbReference type="Proteomes" id="UP000244168"/>
    </source>
</evidence>
<sequence>MRKSFIIFILFLTACSSNFPEQMKAESLVKIKLHSFNNSNNYKIISFKSFHPNYTTFEDDINYNKYKTIPSKLDSIKRNYKPFIAGWVMYVRFSGYDEHGKFGTHTYQCAFNSKLSKIVVSIEVDGMSI</sequence>
<dbReference type="AlphaFoldDB" id="A0A2T5J8Q5"/>
<dbReference type="Proteomes" id="UP000244168">
    <property type="component" value="Unassembled WGS sequence"/>
</dbReference>
<gene>
    <name evidence="1" type="ORF">C8P68_105289</name>
</gene>